<feature type="transmembrane region" description="Helical" evidence="8">
    <location>
        <begin position="219"/>
        <end position="236"/>
    </location>
</feature>
<keyword evidence="4" id="KW-1003">Cell membrane</keyword>
<feature type="transmembrane region" description="Helical" evidence="8">
    <location>
        <begin position="127"/>
        <end position="146"/>
    </location>
</feature>
<dbReference type="NCBIfam" id="TIGR00801">
    <property type="entry name" value="ncs2"/>
    <property type="match status" value="1"/>
</dbReference>
<dbReference type="PANTHER" id="PTHR42810">
    <property type="entry name" value="PURINE PERMEASE C1399.01C-RELATED"/>
    <property type="match status" value="1"/>
</dbReference>
<feature type="transmembrane region" description="Helical" evidence="8">
    <location>
        <begin position="429"/>
        <end position="449"/>
    </location>
</feature>
<evidence type="ECO:0000256" key="8">
    <source>
        <dbReference type="SAM" id="Phobius"/>
    </source>
</evidence>
<feature type="transmembrane region" description="Helical" evidence="8">
    <location>
        <begin position="291"/>
        <end position="314"/>
    </location>
</feature>
<evidence type="ECO:0000256" key="2">
    <source>
        <dbReference type="ARBA" id="ARBA00008821"/>
    </source>
</evidence>
<comment type="caution">
    <text evidence="9">The sequence shown here is derived from an EMBL/GenBank/DDBJ whole genome shotgun (WGS) entry which is preliminary data.</text>
</comment>
<protein>
    <submittedName>
        <fullName evidence="9">Uric acid transporter UacT</fullName>
    </submittedName>
</protein>
<feature type="transmembrane region" description="Helical" evidence="8">
    <location>
        <begin position="185"/>
        <end position="207"/>
    </location>
</feature>
<dbReference type="InterPro" id="IPR006042">
    <property type="entry name" value="Xan_ur_permease"/>
</dbReference>
<dbReference type="Pfam" id="PF00860">
    <property type="entry name" value="Xan_ur_permease"/>
    <property type="match status" value="1"/>
</dbReference>
<gene>
    <name evidence="9" type="primary">uacT_2</name>
    <name evidence="9" type="ORF">RS86_02632</name>
</gene>
<evidence type="ECO:0000256" key="3">
    <source>
        <dbReference type="ARBA" id="ARBA00022448"/>
    </source>
</evidence>
<feature type="transmembrane region" description="Helical" evidence="8">
    <location>
        <begin position="369"/>
        <end position="391"/>
    </location>
</feature>
<feature type="transmembrane region" description="Helical" evidence="8">
    <location>
        <begin position="397"/>
        <end position="417"/>
    </location>
</feature>
<dbReference type="InterPro" id="IPR036259">
    <property type="entry name" value="MFS_trans_sf"/>
</dbReference>
<dbReference type="InterPro" id="IPR017588">
    <property type="entry name" value="UacT-like"/>
</dbReference>
<dbReference type="EMBL" id="JYIX01000037">
    <property type="protein sequence ID" value="KJL32163.1"/>
    <property type="molecule type" value="Genomic_DNA"/>
</dbReference>
<name>A0A0F0LG86_9MICO</name>
<evidence type="ECO:0000256" key="7">
    <source>
        <dbReference type="ARBA" id="ARBA00023136"/>
    </source>
</evidence>
<keyword evidence="7 8" id="KW-0472">Membrane</keyword>
<dbReference type="NCBIfam" id="NF037981">
    <property type="entry name" value="NCS2_1"/>
    <property type="match status" value="1"/>
</dbReference>
<dbReference type="InterPro" id="IPR006043">
    <property type="entry name" value="NCS2"/>
</dbReference>
<dbReference type="SUPFAM" id="SSF103473">
    <property type="entry name" value="MFS general substrate transporter"/>
    <property type="match status" value="1"/>
</dbReference>
<keyword evidence="3" id="KW-0813">Transport</keyword>
<feature type="transmembrane region" description="Helical" evidence="8">
    <location>
        <begin position="248"/>
        <end position="271"/>
    </location>
</feature>
<reference evidence="9 10" key="1">
    <citation type="submission" date="2015-02" db="EMBL/GenBank/DDBJ databases">
        <title>Draft genome sequences of ten Microbacterium spp. with emphasis on heavy metal contaminated environments.</title>
        <authorList>
            <person name="Corretto E."/>
        </authorList>
    </citation>
    <scope>NUCLEOTIDE SEQUENCE [LARGE SCALE GENOMIC DNA]</scope>
    <source>
        <strain evidence="9 10">ARN176</strain>
    </source>
</reference>
<evidence type="ECO:0000313" key="10">
    <source>
        <dbReference type="Proteomes" id="UP000033740"/>
    </source>
</evidence>
<comment type="subcellular location">
    <subcellularLocation>
        <location evidence="1">Cell membrane</location>
        <topology evidence="1">Multi-pass membrane protein</topology>
    </subcellularLocation>
</comment>
<sequence>MRGSTRPSEPLNIQAPDLRTVAQSPNPMETIMVDRTTAPLTEPAASPPHDPDAAVNEVPKFGRLALYSIQHLLTFYATVLVLPIIIAAGIHLSQSDTVVLLGGTILAGGIATIIQSVGIWKVGIRKPLVLGGSAVVIGPTIAIGNANGGGTVGLLAVFGASIIAGLVLVAAAPLYGWLMRLFPPIVVGSVIAMVGFSLLPIMVGLVGGGDPTAKSFGDTANLTIAGATFATIILLYRFGRGLLKSMAILLGLIVGLIVGVAFGIVDFAPVAEASWFNLVLPFHFGVPTFNFSAIVAMTIAILVVGVECTSSYFAMGEIIGRPPTNKEIRNGIFAEGIAAVLGGIFSAVPPTTFNGNVGLVRASNMKSRWVVATAGVLMILLSCLPKLAAVVSVLPSATVGAALLTLFGIIATIGIQTLGKVDLSQDRNLIVVALSLAAGIIPTAHPQIFQHLPSGLQMVLQSGIVVTAVVAVLLNLAFNGLTRKNGDETSSPAIETPEATTAR</sequence>
<evidence type="ECO:0000313" key="9">
    <source>
        <dbReference type="EMBL" id="KJL32163.1"/>
    </source>
</evidence>
<keyword evidence="10" id="KW-1185">Reference proteome</keyword>
<dbReference type="Proteomes" id="UP000033740">
    <property type="component" value="Unassembled WGS sequence"/>
</dbReference>
<evidence type="ECO:0000256" key="5">
    <source>
        <dbReference type="ARBA" id="ARBA00022692"/>
    </source>
</evidence>
<dbReference type="NCBIfam" id="TIGR03173">
    <property type="entry name" value="pbuX"/>
    <property type="match status" value="1"/>
</dbReference>
<dbReference type="GO" id="GO:0005886">
    <property type="term" value="C:plasma membrane"/>
    <property type="evidence" value="ECO:0007669"/>
    <property type="project" value="UniProtKB-SubCell"/>
</dbReference>
<keyword evidence="6 8" id="KW-1133">Transmembrane helix</keyword>
<keyword evidence="5 8" id="KW-0812">Transmembrane</keyword>
<evidence type="ECO:0000256" key="4">
    <source>
        <dbReference type="ARBA" id="ARBA00022475"/>
    </source>
</evidence>
<dbReference type="GO" id="GO:0042907">
    <property type="term" value="F:xanthine transmembrane transporter activity"/>
    <property type="evidence" value="ECO:0007669"/>
    <property type="project" value="TreeGrafter"/>
</dbReference>
<evidence type="ECO:0000256" key="6">
    <source>
        <dbReference type="ARBA" id="ARBA00022989"/>
    </source>
</evidence>
<comment type="similarity">
    <text evidence="2">Belongs to the nucleobase:cation symporter-2 (NCS2) (TC 2.A.40) family.</text>
</comment>
<feature type="transmembrane region" description="Helical" evidence="8">
    <location>
        <begin position="152"/>
        <end position="178"/>
    </location>
</feature>
<feature type="transmembrane region" description="Helical" evidence="8">
    <location>
        <begin position="98"/>
        <end position="120"/>
    </location>
</feature>
<evidence type="ECO:0000256" key="1">
    <source>
        <dbReference type="ARBA" id="ARBA00004651"/>
    </source>
</evidence>
<dbReference type="PATRIC" id="fig|582680.6.peg.2702"/>
<accession>A0A0F0LG86</accession>
<dbReference type="STRING" id="582680.RS86_02632"/>
<feature type="transmembrane region" description="Helical" evidence="8">
    <location>
        <begin position="73"/>
        <end position="92"/>
    </location>
</feature>
<proteinExistence type="inferred from homology"/>
<dbReference type="PANTHER" id="PTHR42810:SF4">
    <property type="entry name" value="URIC ACID TRANSPORTER UACT"/>
    <property type="match status" value="1"/>
</dbReference>
<feature type="transmembrane region" description="Helical" evidence="8">
    <location>
        <begin position="455"/>
        <end position="478"/>
    </location>
</feature>
<dbReference type="AlphaFoldDB" id="A0A0F0LG86"/>
<organism evidence="9 10">
    <name type="scientific">Microbacterium azadirachtae</name>
    <dbReference type="NCBI Taxonomy" id="582680"/>
    <lineage>
        <taxon>Bacteria</taxon>
        <taxon>Bacillati</taxon>
        <taxon>Actinomycetota</taxon>
        <taxon>Actinomycetes</taxon>
        <taxon>Micrococcales</taxon>
        <taxon>Microbacteriaceae</taxon>
        <taxon>Microbacterium</taxon>
    </lineage>
</organism>